<accession>A0A1W1BHW7</accession>
<dbReference type="AlphaFoldDB" id="A0A1W1BHW7"/>
<organism evidence="1">
    <name type="scientific">hydrothermal vent metagenome</name>
    <dbReference type="NCBI Taxonomy" id="652676"/>
    <lineage>
        <taxon>unclassified sequences</taxon>
        <taxon>metagenomes</taxon>
        <taxon>ecological metagenomes</taxon>
    </lineage>
</organism>
<protein>
    <submittedName>
        <fullName evidence="1">Uncharacterized protein</fullName>
    </submittedName>
</protein>
<proteinExistence type="predicted"/>
<dbReference type="EMBL" id="FPHF01000022">
    <property type="protein sequence ID" value="SFV53150.1"/>
    <property type="molecule type" value="Genomic_DNA"/>
</dbReference>
<gene>
    <name evidence="1" type="ORF">MNB_SM-4-1285</name>
</gene>
<sequence>MGSLIIELTPTTLTSKFLNINGKIADEFKITKNIGNNDER</sequence>
<reference evidence="1" key="1">
    <citation type="submission" date="2016-10" db="EMBL/GenBank/DDBJ databases">
        <authorList>
            <person name="de Groot N.N."/>
        </authorList>
    </citation>
    <scope>NUCLEOTIDE SEQUENCE</scope>
</reference>
<name>A0A1W1BHW7_9ZZZZ</name>
<evidence type="ECO:0000313" key="1">
    <source>
        <dbReference type="EMBL" id="SFV53150.1"/>
    </source>
</evidence>